<dbReference type="AlphaFoldDB" id="A0A0K0F7C6"/>
<dbReference type="InterPro" id="IPR004843">
    <property type="entry name" value="Calcineurin-like_PHP"/>
</dbReference>
<dbReference type="InterPro" id="IPR051558">
    <property type="entry name" value="Metallophosphoesterase_PAP"/>
</dbReference>
<dbReference type="CDD" id="cd07378">
    <property type="entry name" value="MPP_ACP5"/>
    <property type="match status" value="1"/>
</dbReference>
<evidence type="ECO:0000256" key="2">
    <source>
        <dbReference type="ARBA" id="ARBA00012646"/>
    </source>
</evidence>
<sequence length="366" mass="42243">MQLLFLISIYLFIIVYTTVGFKNLTPSSRLKCIGDGICIIDDNVLKFFLIGDTGGMPLIPYYSYAQAKVSEAMNELCIGENYTFVISTGDNIYFNGVTDIFDERFEDSFENVYNMDHLNIPFYMIFGNHDYLGNIDAQINYTYHSSKWTFPDYYYTINYQLKNNAKIKFIMIDTMQLCGNTIDIDGDSLFSWMTANHHDPTGPENKTLADEQWKWITNEIETSRDNYLFVVGHYPVYSISQHGPTKCLKEKLDPLLRKYNVTAYFSGHDHNLQDLLVYEKETNTYMTYIVSGAGSRTDRSQKNKDKVPDDSIRFVYPENFNPFGQLGFSKGAFIGFEIREHQAILKFYSGGGSELHKAYLYPREIG</sequence>
<evidence type="ECO:0000259" key="9">
    <source>
        <dbReference type="Pfam" id="PF00149"/>
    </source>
</evidence>
<dbReference type="InterPro" id="IPR029052">
    <property type="entry name" value="Metallo-depent_PP-like"/>
</dbReference>
<comment type="catalytic activity">
    <reaction evidence="1 6">
        <text>a phosphate monoester + H2O = an alcohol + phosphate</text>
        <dbReference type="Rhea" id="RHEA:15017"/>
        <dbReference type="ChEBI" id="CHEBI:15377"/>
        <dbReference type="ChEBI" id="CHEBI:30879"/>
        <dbReference type="ChEBI" id="CHEBI:43474"/>
        <dbReference type="ChEBI" id="CHEBI:67140"/>
        <dbReference type="EC" id="3.1.3.2"/>
    </reaction>
</comment>
<dbReference type="InterPro" id="IPR024927">
    <property type="entry name" value="Acid_PPase"/>
</dbReference>
<evidence type="ECO:0000256" key="8">
    <source>
        <dbReference type="PIRSR" id="PIRSR000898-2"/>
    </source>
</evidence>
<accession>A0A0K0F7C6</accession>
<feature type="binding site" evidence="7">
    <location>
        <position position="90"/>
    </location>
    <ligand>
        <name>Fe cation</name>
        <dbReference type="ChEBI" id="CHEBI:24875"/>
        <label>1</label>
    </ligand>
</feature>
<protein>
    <recommendedName>
        <fullName evidence="3 6">Tartrate-resistant acid phosphatase type 5</fullName>
        <ecNumber evidence="2 6">3.1.3.2</ecNumber>
    </recommendedName>
</protein>
<evidence type="ECO:0000256" key="4">
    <source>
        <dbReference type="ARBA" id="ARBA00022729"/>
    </source>
</evidence>
<keyword evidence="4" id="KW-0732">Signal</keyword>
<feature type="binding site" evidence="7">
    <location>
        <position position="128"/>
    </location>
    <ligand>
        <name>Fe cation</name>
        <dbReference type="ChEBI" id="CHEBI:24875"/>
        <label>2</label>
    </ligand>
</feature>
<proteinExistence type="predicted"/>
<evidence type="ECO:0000313" key="10">
    <source>
        <dbReference type="Proteomes" id="UP000035680"/>
    </source>
</evidence>
<dbReference type="Pfam" id="PF00149">
    <property type="entry name" value="Metallophos"/>
    <property type="match status" value="1"/>
</dbReference>
<dbReference type="GO" id="GO:0003993">
    <property type="term" value="F:acid phosphatase activity"/>
    <property type="evidence" value="ECO:0007669"/>
    <property type="project" value="UniProtKB-UniRule"/>
</dbReference>
<feature type="binding site" evidence="7">
    <location>
        <position position="52"/>
    </location>
    <ligand>
        <name>Fe cation</name>
        <dbReference type="ChEBI" id="CHEBI:24875"/>
        <label>1</label>
    </ligand>
</feature>
<reference evidence="10" key="1">
    <citation type="submission" date="2014-07" db="EMBL/GenBank/DDBJ databases">
        <authorList>
            <person name="Martin A.A"/>
            <person name="De Silva N."/>
        </authorList>
    </citation>
    <scope>NUCLEOTIDE SEQUENCE</scope>
</reference>
<keyword evidence="5 6" id="KW-0378">Hydrolase</keyword>
<evidence type="ECO:0000256" key="7">
    <source>
        <dbReference type="PIRSR" id="PIRSR000898-1"/>
    </source>
</evidence>
<evidence type="ECO:0000256" key="5">
    <source>
        <dbReference type="ARBA" id="ARBA00022801"/>
    </source>
</evidence>
<evidence type="ECO:0000313" key="11">
    <source>
        <dbReference type="WBParaSite" id="SVE_0472200.1"/>
    </source>
</evidence>
<dbReference type="FunFam" id="3.60.21.10:FF:000062">
    <property type="entry name" value="Tartrate-resistant acid phosphatase type 5"/>
    <property type="match status" value="1"/>
</dbReference>
<dbReference type="EC" id="3.1.3.2" evidence="2 6"/>
<feature type="binding site" evidence="7">
    <location>
        <position position="270"/>
    </location>
    <ligand>
        <name>Fe cation</name>
        <dbReference type="ChEBI" id="CHEBI:24875"/>
        <label>1</label>
    </ligand>
</feature>
<feature type="binding site" evidence="7">
    <location>
        <position position="268"/>
    </location>
    <ligand>
        <name>Fe cation</name>
        <dbReference type="ChEBI" id="CHEBI:24875"/>
        <label>2</label>
    </ligand>
</feature>
<keyword evidence="7" id="KW-0479">Metal-binding</keyword>
<dbReference type="SUPFAM" id="SSF56300">
    <property type="entry name" value="Metallo-dependent phosphatases"/>
    <property type="match status" value="1"/>
</dbReference>
<reference evidence="11" key="2">
    <citation type="submission" date="2015-08" db="UniProtKB">
        <authorList>
            <consortium name="WormBaseParasite"/>
        </authorList>
    </citation>
    <scope>IDENTIFICATION</scope>
</reference>
<organism evidence="10 11">
    <name type="scientific">Strongyloides venezuelensis</name>
    <name type="common">Threadworm</name>
    <dbReference type="NCBI Taxonomy" id="75913"/>
    <lineage>
        <taxon>Eukaryota</taxon>
        <taxon>Metazoa</taxon>
        <taxon>Ecdysozoa</taxon>
        <taxon>Nematoda</taxon>
        <taxon>Chromadorea</taxon>
        <taxon>Rhabditida</taxon>
        <taxon>Tylenchina</taxon>
        <taxon>Panagrolaimomorpha</taxon>
        <taxon>Strongyloidoidea</taxon>
        <taxon>Strongyloididae</taxon>
        <taxon>Strongyloides</taxon>
    </lineage>
</organism>
<evidence type="ECO:0000256" key="1">
    <source>
        <dbReference type="ARBA" id="ARBA00000032"/>
    </source>
</evidence>
<feature type="domain" description="Calcineurin-like phosphoesterase" evidence="9">
    <location>
        <begin position="46"/>
        <end position="271"/>
    </location>
</feature>
<dbReference type="PIRSF" id="PIRSF000898">
    <property type="entry name" value="Acid_Ptase_5"/>
    <property type="match status" value="1"/>
</dbReference>
<name>A0A0K0F7C6_STRVS</name>
<keyword evidence="8" id="KW-1015">Disulfide bond</keyword>
<feature type="binding site" evidence="7">
    <location>
        <position position="90"/>
    </location>
    <ligand>
        <name>Fe cation</name>
        <dbReference type="ChEBI" id="CHEBI:24875"/>
        <label>2</label>
    </ligand>
</feature>
<dbReference type="PANTHER" id="PTHR10161">
    <property type="entry name" value="TARTRATE-RESISTANT ACID PHOSPHATASE TYPE 5"/>
    <property type="match status" value="1"/>
</dbReference>
<evidence type="ECO:0000256" key="6">
    <source>
        <dbReference type="PIRNR" id="PIRNR000898"/>
    </source>
</evidence>
<feature type="binding site" evidence="7">
    <location>
        <position position="93"/>
    </location>
    <ligand>
        <name>Fe cation</name>
        <dbReference type="ChEBI" id="CHEBI:24875"/>
        <label>1</label>
    </ligand>
</feature>
<dbReference type="GO" id="GO:0046872">
    <property type="term" value="F:metal ion binding"/>
    <property type="evidence" value="ECO:0007669"/>
    <property type="project" value="UniProtKB-KW"/>
</dbReference>
<feature type="disulfide bond" evidence="8">
    <location>
        <begin position="178"/>
        <end position="247"/>
    </location>
</feature>
<dbReference type="STRING" id="75913.A0A0K0F7C6"/>
<feature type="binding site" evidence="7">
    <location>
        <position position="233"/>
    </location>
    <ligand>
        <name>Fe cation</name>
        <dbReference type="ChEBI" id="CHEBI:24875"/>
        <label>2</label>
    </ligand>
</feature>
<keyword evidence="6 7" id="KW-0408">Iron</keyword>
<dbReference type="Proteomes" id="UP000035680">
    <property type="component" value="Unassembled WGS sequence"/>
</dbReference>
<keyword evidence="10" id="KW-1185">Reference proteome</keyword>
<dbReference type="WBParaSite" id="SVE_0472200.1">
    <property type="protein sequence ID" value="SVE_0472200.1"/>
    <property type="gene ID" value="SVE_0472200"/>
</dbReference>
<dbReference type="PANTHER" id="PTHR10161:SF14">
    <property type="entry name" value="TARTRATE-RESISTANT ACID PHOSPHATASE TYPE 5"/>
    <property type="match status" value="1"/>
</dbReference>
<evidence type="ECO:0000256" key="3">
    <source>
        <dbReference type="ARBA" id="ARBA00015822"/>
    </source>
</evidence>
<comment type="cofactor">
    <cofactor evidence="7">
        <name>Fe cation</name>
        <dbReference type="ChEBI" id="CHEBI:24875"/>
    </cofactor>
    <text evidence="7">Binds 2 iron ions per subunit.</text>
</comment>
<dbReference type="Gene3D" id="3.60.21.10">
    <property type="match status" value="1"/>
</dbReference>